<dbReference type="InterPro" id="IPR035482">
    <property type="entry name" value="SIS_PGI_2"/>
</dbReference>
<keyword evidence="4 7" id="KW-0324">Glycolysis</keyword>
<feature type="active site" description="Proton donor" evidence="7">
    <location>
        <position position="355"/>
    </location>
</feature>
<evidence type="ECO:0000313" key="9">
    <source>
        <dbReference type="EMBL" id="NLR75387.1"/>
    </source>
</evidence>
<evidence type="ECO:0000256" key="2">
    <source>
        <dbReference type="ARBA" id="ARBA00006604"/>
    </source>
</evidence>
<dbReference type="PRINTS" id="PR00662">
    <property type="entry name" value="G6PISOMERASE"/>
</dbReference>
<dbReference type="GO" id="GO:0006096">
    <property type="term" value="P:glycolytic process"/>
    <property type="evidence" value="ECO:0007669"/>
    <property type="project" value="UniProtKB-UniRule"/>
</dbReference>
<dbReference type="InterPro" id="IPR035476">
    <property type="entry name" value="SIS_PGI_1"/>
</dbReference>
<dbReference type="CDD" id="cd05016">
    <property type="entry name" value="SIS_PGI_2"/>
    <property type="match status" value="1"/>
</dbReference>
<dbReference type="GO" id="GO:0005829">
    <property type="term" value="C:cytosol"/>
    <property type="evidence" value="ECO:0007669"/>
    <property type="project" value="TreeGrafter"/>
</dbReference>
<keyword evidence="5 7" id="KW-0413">Isomerase</keyword>
<dbReference type="Gene3D" id="3.40.50.10490">
    <property type="entry name" value="Glucose-6-phosphate isomerase like protein, domain 1"/>
    <property type="match status" value="2"/>
</dbReference>
<dbReference type="RefSeq" id="WP_168877059.1">
    <property type="nucleotide sequence ID" value="NZ_JABAIM010000002.1"/>
</dbReference>
<evidence type="ECO:0000256" key="6">
    <source>
        <dbReference type="ARBA" id="ARBA00029321"/>
    </source>
</evidence>
<dbReference type="NCBIfam" id="NF001211">
    <property type="entry name" value="PRK00179.1"/>
    <property type="match status" value="1"/>
</dbReference>
<dbReference type="InterPro" id="IPR001672">
    <property type="entry name" value="G6P_Isomerase"/>
</dbReference>
<name>A0A847S8S9_9NEIS</name>
<dbReference type="InterPro" id="IPR046348">
    <property type="entry name" value="SIS_dom_sf"/>
</dbReference>
<dbReference type="GO" id="GO:0051156">
    <property type="term" value="P:glucose 6-phosphate metabolic process"/>
    <property type="evidence" value="ECO:0007669"/>
    <property type="project" value="TreeGrafter"/>
</dbReference>
<dbReference type="PANTHER" id="PTHR11469:SF1">
    <property type="entry name" value="GLUCOSE-6-PHOSPHATE ISOMERASE"/>
    <property type="match status" value="1"/>
</dbReference>
<evidence type="ECO:0000256" key="3">
    <source>
        <dbReference type="ARBA" id="ARBA00022432"/>
    </source>
</evidence>
<evidence type="ECO:0000256" key="1">
    <source>
        <dbReference type="ARBA" id="ARBA00004926"/>
    </source>
</evidence>
<dbReference type="CDD" id="cd05015">
    <property type="entry name" value="SIS_PGI_1"/>
    <property type="match status" value="1"/>
</dbReference>
<dbReference type="AlphaFoldDB" id="A0A847S8S9"/>
<dbReference type="UniPathway" id="UPA00109">
    <property type="reaction ID" value="UER00181"/>
</dbReference>
<dbReference type="EC" id="5.3.1.9" evidence="7"/>
<feature type="active site" evidence="7">
    <location>
        <position position="514"/>
    </location>
</feature>
<dbReference type="Proteomes" id="UP000587991">
    <property type="component" value="Unassembled WGS sequence"/>
</dbReference>
<dbReference type="GO" id="GO:0048029">
    <property type="term" value="F:monosaccharide binding"/>
    <property type="evidence" value="ECO:0007669"/>
    <property type="project" value="TreeGrafter"/>
</dbReference>
<dbReference type="GO" id="GO:0004347">
    <property type="term" value="F:glucose-6-phosphate isomerase activity"/>
    <property type="evidence" value="ECO:0007669"/>
    <property type="project" value="UniProtKB-UniRule"/>
</dbReference>
<dbReference type="HAMAP" id="MF_00473">
    <property type="entry name" value="G6P_isomerase"/>
    <property type="match status" value="1"/>
</dbReference>
<evidence type="ECO:0000313" key="10">
    <source>
        <dbReference type="Proteomes" id="UP000587991"/>
    </source>
</evidence>
<accession>A0A847S8S9</accession>
<proteinExistence type="inferred from homology"/>
<keyword evidence="3 7" id="KW-0312">Gluconeogenesis</keyword>
<comment type="caution">
    <text evidence="9">The sequence shown here is derived from an EMBL/GenBank/DDBJ whole genome shotgun (WGS) entry which is preliminary data.</text>
</comment>
<dbReference type="SUPFAM" id="SSF53697">
    <property type="entry name" value="SIS domain"/>
    <property type="match status" value="1"/>
</dbReference>
<evidence type="ECO:0000256" key="7">
    <source>
        <dbReference type="HAMAP-Rule" id="MF_00473"/>
    </source>
</evidence>
<evidence type="ECO:0000256" key="5">
    <source>
        <dbReference type="ARBA" id="ARBA00023235"/>
    </source>
</evidence>
<dbReference type="GO" id="GO:0097367">
    <property type="term" value="F:carbohydrate derivative binding"/>
    <property type="evidence" value="ECO:0007669"/>
    <property type="project" value="InterPro"/>
</dbReference>
<comment type="pathway">
    <text evidence="1 7 8">Carbohydrate degradation; glycolysis; D-glyceraldehyde 3-phosphate and glycerone phosphate from D-glucose: step 2/4.</text>
</comment>
<organism evidence="9 10">
    <name type="scientific">Leeia aquatica</name>
    <dbReference type="NCBI Taxonomy" id="2725557"/>
    <lineage>
        <taxon>Bacteria</taxon>
        <taxon>Pseudomonadati</taxon>
        <taxon>Pseudomonadota</taxon>
        <taxon>Betaproteobacteria</taxon>
        <taxon>Neisseriales</taxon>
        <taxon>Leeiaceae</taxon>
        <taxon>Leeia</taxon>
    </lineage>
</organism>
<dbReference type="InterPro" id="IPR023096">
    <property type="entry name" value="G6P_Isomerase_C"/>
</dbReference>
<keyword evidence="7" id="KW-0963">Cytoplasm</keyword>
<keyword evidence="10" id="KW-1185">Reference proteome</keyword>
<comment type="function">
    <text evidence="7">Catalyzes the reversible isomerization of glucose-6-phosphate to fructose-6-phosphate.</text>
</comment>
<dbReference type="Pfam" id="PF00342">
    <property type="entry name" value="PGI"/>
    <property type="match status" value="1"/>
</dbReference>
<dbReference type="UniPathway" id="UPA00138"/>
<comment type="pathway">
    <text evidence="7">Carbohydrate biosynthesis; gluconeogenesis.</text>
</comment>
<evidence type="ECO:0000256" key="8">
    <source>
        <dbReference type="RuleBase" id="RU000612"/>
    </source>
</evidence>
<dbReference type="PROSITE" id="PS00174">
    <property type="entry name" value="P_GLUCOSE_ISOMERASE_2"/>
    <property type="match status" value="1"/>
</dbReference>
<dbReference type="GO" id="GO:0006094">
    <property type="term" value="P:gluconeogenesis"/>
    <property type="evidence" value="ECO:0007669"/>
    <property type="project" value="UniProtKB-UniRule"/>
</dbReference>
<comment type="similarity">
    <text evidence="2 7 8">Belongs to the GPI family.</text>
</comment>
<dbReference type="Gene3D" id="1.10.1390.10">
    <property type="match status" value="1"/>
</dbReference>
<evidence type="ECO:0000256" key="4">
    <source>
        <dbReference type="ARBA" id="ARBA00023152"/>
    </source>
</evidence>
<dbReference type="PROSITE" id="PS00765">
    <property type="entry name" value="P_GLUCOSE_ISOMERASE_1"/>
    <property type="match status" value="1"/>
</dbReference>
<feature type="active site" evidence="7">
    <location>
        <position position="386"/>
    </location>
</feature>
<dbReference type="InterPro" id="IPR018189">
    <property type="entry name" value="Phosphoglucose_isomerase_CS"/>
</dbReference>
<reference evidence="9 10" key="1">
    <citation type="submission" date="2020-04" db="EMBL/GenBank/DDBJ databases">
        <title>Draft genome of Leeia sp. IMCC25680.</title>
        <authorList>
            <person name="Song J."/>
            <person name="Cho J.-C."/>
        </authorList>
    </citation>
    <scope>NUCLEOTIDE SEQUENCE [LARGE SCALE GENOMIC DNA]</scope>
    <source>
        <strain evidence="9 10">IMCC25680</strain>
    </source>
</reference>
<gene>
    <name evidence="7 9" type="primary">pgi</name>
    <name evidence="9" type="ORF">HF682_09470</name>
</gene>
<dbReference type="EMBL" id="JABAIM010000002">
    <property type="protein sequence ID" value="NLR75387.1"/>
    <property type="molecule type" value="Genomic_DNA"/>
</dbReference>
<comment type="subcellular location">
    <subcellularLocation>
        <location evidence="7">Cytoplasm</location>
    </subcellularLocation>
</comment>
<comment type="catalytic activity">
    <reaction evidence="6 7 8">
        <text>alpha-D-glucose 6-phosphate = beta-D-fructose 6-phosphate</text>
        <dbReference type="Rhea" id="RHEA:11816"/>
        <dbReference type="ChEBI" id="CHEBI:57634"/>
        <dbReference type="ChEBI" id="CHEBI:58225"/>
        <dbReference type="EC" id="5.3.1.9"/>
    </reaction>
</comment>
<sequence length="549" mass="60459">MSRYVIQHTPVWQALIRHHREAADWHMRDLFARQPDRFARFSLTAAGLRLDYSKNRINEETIALLCQLAQAARLPQQMQAMRAGAPINYSEQRAALHVALRHPEQEGYTVVGQAVMPQVHAVREQMRVLVDAVRAGQWRGYGGATITDVVNIGIGGSDLGPRMVVEALQAPEAPGPRVHFLSNIDPEQLHRVLSGLNPARTLFIVVSKSFTTLETRLNAEAARTWLLAAAPDESAIAQHFVAVSSNLTAVQAFGIAPAQTFAMWDWVGGRYSVWSAVGLSVALAIGMDAFDAFLAGGHAMDDHFFNAPLAENMPVLLGLMGIWYNTFFKAHTHAVMPYVHGLRSLPAHLQQLDMESNGKRIGSHGERLGFDTGPIIWGDVGVNVQHAFFQLLHQGTRLIPADFIVCVNSLHEHGLHQDHLFANGVAQTEALMRGKTREEARLELQQSGVDDATAQRLLPHKVFPGNQPSNTLLLDALTPAALGALLALYEHKVFVQGVIWGINSFDQWGVEYGKQLAQAVMAELQGQGEGEHDASTQGLLAWHRQLRQS</sequence>
<dbReference type="PANTHER" id="PTHR11469">
    <property type="entry name" value="GLUCOSE-6-PHOSPHATE ISOMERASE"/>
    <property type="match status" value="1"/>
</dbReference>
<protein>
    <recommendedName>
        <fullName evidence="7">Glucose-6-phosphate isomerase</fullName>
        <shortName evidence="7">GPI</shortName>
        <ecNumber evidence="7">5.3.1.9</ecNumber>
    </recommendedName>
    <alternativeName>
        <fullName evidence="7">Phosphoglucose isomerase</fullName>
        <shortName evidence="7">PGI</shortName>
    </alternativeName>
    <alternativeName>
        <fullName evidence="7">Phosphohexose isomerase</fullName>
        <shortName evidence="7">PHI</shortName>
    </alternativeName>
</protein>
<dbReference type="PROSITE" id="PS51463">
    <property type="entry name" value="P_GLUCOSE_ISOMERASE_3"/>
    <property type="match status" value="1"/>
</dbReference>